<dbReference type="FunFam" id="2.20.70.10:FF:000028">
    <property type="entry name" value="WW domain-containing protein"/>
    <property type="match status" value="1"/>
</dbReference>
<feature type="compositionally biased region" description="Low complexity" evidence="1">
    <location>
        <begin position="265"/>
        <end position="276"/>
    </location>
</feature>
<dbReference type="CDD" id="cd00201">
    <property type="entry name" value="WW"/>
    <property type="match status" value="1"/>
</dbReference>
<dbReference type="SMART" id="SM00456">
    <property type="entry name" value="WW"/>
    <property type="match status" value="1"/>
</dbReference>
<dbReference type="EMBL" id="KN847477">
    <property type="protein sequence ID" value="KIX06916.1"/>
    <property type="molecule type" value="Genomic_DNA"/>
</dbReference>
<dbReference type="OrthoDB" id="2419400at2759"/>
<dbReference type="PANTHER" id="PTHR46689:SF2">
    <property type="entry name" value="WW DOMAIN PROTEIN (AFU_ORTHOLOGUE AFUA_6G06520)"/>
    <property type="match status" value="1"/>
</dbReference>
<feature type="compositionally biased region" description="Polar residues" evidence="1">
    <location>
        <begin position="114"/>
        <end position="133"/>
    </location>
</feature>
<evidence type="ECO:0000256" key="1">
    <source>
        <dbReference type="SAM" id="MobiDB-lite"/>
    </source>
</evidence>
<name>A0A0D2IUS3_9EURO</name>
<accession>A0A0D2IUS3</accession>
<evidence type="ECO:0000313" key="4">
    <source>
        <dbReference type="Proteomes" id="UP000053617"/>
    </source>
</evidence>
<feature type="compositionally biased region" description="Low complexity" evidence="1">
    <location>
        <begin position="206"/>
        <end position="222"/>
    </location>
</feature>
<feature type="compositionally biased region" description="Pro residues" evidence="1">
    <location>
        <begin position="143"/>
        <end position="152"/>
    </location>
</feature>
<protein>
    <submittedName>
        <fullName evidence="3">Rhinocladiella mackenziei CBS 650.93 unplaced genomic scaffold supercont1.3, whole genome shotgun sequence</fullName>
    </submittedName>
</protein>
<dbReference type="InterPro" id="IPR038607">
    <property type="entry name" value="PhoD-like_sf"/>
</dbReference>
<evidence type="ECO:0000259" key="2">
    <source>
        <dbReference type="PROSITE" id="PS50020"/>
    </source>
</evidence>
<dbReference type="Gene3D" id="3.60.21.70">
    <property type="entry name" value="PhoD-like phosphatase"/>
    <property type="match status" value="1"/>
</dbReference>
<dbReference type="Gene3D" id="2.20.70.10">
    <property type="match status" value="1"/>
</dbReference>
<feature type="compositionally biased region" description="Basic and acidic residues" evidence="1">
    <location>
        <begin position="345"/>
        <end position="360"/>
    </location>
</feature>
<dbReference type="InterPro" id="IPR001202">
    <property type="entry name" value="WW_dom"/>
</dbReference>
<dbReference type="VEuPathDB" id="FungiDB:Z518_04892"/>
<dbReference type="AlphaFoldDB" id="A0A0D2IUS3"/>
<dbReference type="PROSITE" id="PS01159">
    <property type="entry name" value="WW_DOMAIN_1"/>
    <property type="match status" value="1"/>
</dbReference>
<feature type="compositionally biased region" description="Low complexity" evidence="1">
    <location>
        <begin position="328"/>
        <end position="340"/>
    </location>
</feature>
<gene>
    <name evidence="3" type="ORF">Z518_04892</name>
</gene>
<dbReference type="GeneID" id="25292963"/>
<evidence type="ECO:0000313" key="3">
    <source>
        <dbReference type="EMBL" id="KIX06916.1"/>
    </source>
</evidence>
<dbReference type="Proteomes" id="UP000053617">
    <property type="component" value="Unassembled WGS sequence"/>
</dbReference>
<feature type="compositionally biased region" description="Polar residues" evidence="1">
    <location>
        <begin position="279"/>
        <end position="290"/>
    </location>
</feature>
<feature type="domain" description="WW" evidence="2">
    <location>
        <begin position="460"/>
        <end position="494"/>
    </location>
</feature>
<dbReference type="PANTHER" id="PTHR46689">
    <property type="entry name" value="MEMBRANE PROTEIN, PUTATIVE-RELATED"/>
    <property type="match status" value="1"/>
</dbReference>
<reference evidence="3 4" key="1">
    <citation type="submission" date="2015-01" db="EMBL/GenBank/DDBJ databases">
        <title>The Genome Sequence of Rhinocladiella mackenzie CBS 650.93.</title>
        <authorList>
            <consortium name="The Broad Institute Genomics Platform"/>
            <person name="Cuomo C."/>
            <person name="de Hoog S."/>
            <person name="Gorbushina A."/>
            <person name="Stielow B."/>
            <person name="Teixiera M."/>
            <person name="Abouelleil A."/>
            <person name="Chapman S.B."/>
            <person name="Priest M."/>
            <person name="Young S.K."/>
            <person name="Wortman J."/>
            <person name="Nusbaum C."/>
            <person name="Birren B."/>
        </authorList>
    </citation>
    <scope>NUCLEOTIDE SEQUENCE [LARGE SCALE GENOMIC DNA]</scope>
    <source>
        <strain evidence="3 4">CBS 650.93</strain>
    </source>
</reference>
<dbReference type="PROSITE" id="PS50020">
    <property type="entry name" value="WW_DOMAIN_2"/>
    <property type="match status" value="1"/>
</dbReference>
<keyword evidence="4" id="KW-1185">Reference proteome</keyword>
<proteinExistence type="predicted"/>
<feature type="compositionally biased region" description="Polar residues" evidence="1">
    <location>
        <begin position="36"/>
        <end position="50"/>
    </location>
</feature>
<feature type="compositionally biased region" description="Pro residues" evidence="1">
    <location>
        <begin position="453"/>
        <end position="463"/>
    </location>
</feature>
<dbReference type="HOGENOM" id="CLU_003963_1_0_1"/>
<feature type="compositionally biased region" description="Polar residues" evidence="1">
    <location>
        <begin position="78"/>
        <end position="90"/>
    </location>
</feature>
<dbReference type="RefSeq" id="XP_013274052.1">
    <property type="nucleotide sequence ID" value="XM_013418598.1"/>
</dbReference>
<dbReference type="SUPFAM" id="SSF51045">
    <property type="entry name" value="WW domain"/>
    <property type="match status" value="1"/>
</dbReference>
<feature type="region of interest" description="Disordered" evidence="1">
    <location>
        <begin position="265"/>
        <end position="463"/>
    </location>
</feature>
<dbReference type="GO" id="GO:0016020">
    <property type="term" value="C:membrane"/>
    <property type="evidence" value="ECO:0007669"/>
    <property type="project" value="TreeGrafter"/>
</dbReference>
<feature type="compositionally biased region" description="Polar residues" evidence="1">
    <location>
        <begin position="423"/>
        <end position="437"/>
    </location>
</feature>
<dbReference type="CDD" id="cd07389">
    <property type="entry name" value="MPP_PhoD"/>
    <property type="match status" value="1"/>
</dbReference>
<feature type="region of interest" description="Disordered" evidence="1">
    <location>
        <begin position="1"/>
        <end position="245"/>
    </location>
</feature>
<dbReference type="Pfam" id="PF00397">
    <property type="entry name" value="WW"/>
    <property type="match status" value="1"/>
</dbReference>
<sequence length="1183" mass="128270">MSASGHHGKPEGEMFFNRPSDRDSPTIVEPLRINKRTSSASSGMPSTTGKQSPAPQQPPQSTTVYPMPSLPYPDEYSRQQSESSRTNGSPAPNPYPYPDVRRVTSPEGIGSAGSGTRQQAKRTTSGDGRQGQTLAERRGTMPKPLPESPGPDAPDKDGLFQRTPQRGDPPLTAPMPGIQNQQQYWPPPSASSAADALSRLQIRDPSSINRISSTASTSTTRAQRGSPPPPETPIVAPGARPQTDIEARYAASGIAGTATLTSLQAQSVAAQQRAAQYGIASQPNQTQSSDPPRRPWTPTEVPGSSSHPAPTVYQGMGEAQPSPPAAAPAPASQSRPIQSPGRTQHPVESEISRVQPHEEPPPAYSQVSGPAAAAARLQNEKNRRSVAGGSTPASTAGPAPQASPMPGTHMPNQSDHPAFANDPRQTAPSVAAHQTVNGPVHPAQQAMPQTPSQIPPASPPPLPEGWIAHMDPNSGQYYYIHLPTQSTQWEFPKGPTPLNLNDTPLSPVASVYQNPLASPGLSFAQKPMASPGLPLTPGYDQQSVMGLSNPAAFTGPPPSSGVDLYKVVATNGVYFGPYLRYANMDIDRGIWYGSILLVTDAPQPPTIHIHQSVDLSPNPRQLKAANISTHQRWTFYKYDIDLRMEESEPAKWTYAITSHLGCTRYEFLVAGKHETNWRFIATSGNDFSLNVSANERTRLGGVGFMWKDIMQKHAECGGFHCQLGLGSQIYADRLWKEIPSLKQWLAMSGKENRKNAVWTAAHEEDVTHAYFHYYTSHFDQPYLREAFAQIPHILIIDDHDIFDGFGSYPEYMQFSNMFKNIGRIGIEMYLLFQHHTTLELLRNVSDDRDLFTITGTGWHFVKFLGPAVAVVGPDTRSERNPHQVMAGPTYQGLFPKIALLPQTIQHCILMIAVPLIYPRLDAAEQIAHTMATGKKAVTGAYNVLGKVTSSVAGVVGAKGAVGSGFDSVKRAVGKSGLMGGILSPFGDIDVLDELKDQWTHESKDLERTYFIRTLQGISHQRSIRMTFISGAVNTCGAGLVHDPSHPSDHKTMYQLISSSVVNTPPPGYVMKLLNNNKPLYIPANGQRSTPSQPTDTKEDMMEIFTHDVTGQPSNNRKLMARRNYVAVVVYDPEVVNGTFGQTGMNRGSGKLSLAADFLVQGEGTYGNVVKFGPVVVPSLEYGR</sequence>
<dbReference type="Pfam" id="PF19050">
    <property type="entry name" value="PhoD_2"/>
    <property type="match status" value="1"/>
</dbReference>
<organism evidence="3 4">
    <name type="scientific">Rhinocladiella mackenziei CBS 650.93</name>
    <dbReference type="NCBI Taxonomy" id="1442369"/>
    <lineage>
        <taxon>Eukaryota</taxon>
        <taxon>Fungi</taxon>
        <taxon>Dikarya</taxon>
        <taxon>Ascomycota</taxon>
        <taxon>Pezizomycotina</taxon>
        <taxon>Eurotiomycetes</taxon>
        <taxon>Chaetothyriomycetidae</taxon>
        <taxon>Chaetothyriales</taxon>
        <taxon>Herpotrichiellaceae</taxon>
        <taxon>Rhinocladiella</taxon>
    </lineage>
</organism>
<dbReference type="STRING" id="1442369.A0A0D2IUS3"/>
<dbReference type="InterPro" id="IPR043904">
    <property type="entry name" value="PhoD_2-like"/>
</dbReference>
<dbReference type="InterPro" id="IPR018946">
    <property type="entry name" value="PhoD-like_MPP"/>
</dbReference>
<dbReference type="InterPro" id="IPR036020">
    <property type="entry name" value="WW_dom_sf"/>
</dbReference>